<accession>A0AA41QNI2</accession>
<name>A0AA41QNI2_9HYPH</name>
<protein>
    <submittedName>
        <fullName evidence="2">Uncharacterized protein</fullName>
    </submittedName>
</protein>
<feature type="compositionally biased region" description="Polar residues" evidence="1">
    <location>
        <begin position="33"/>
        <end position="51"/>
    </location>
</feature>
<dbReference type="Proteomes" id="UP001156140">
    <property type="component" value="Unassembled WGS sequence"/>
</dbReference>
<gene>
    <name evidence="2" type="ORF">ML536_07870</name>
</gene>
<proteinExistence type="predicted"/>
<evidence type="ECO:0000256" key="1">
    <source>
        <dbReference type="SAM" id="MobiDB-lite"/>
    </source>
</evidence>
<evidence type="ECO:0000313" key="2">
    <source>
        <dbReference type="EMBL" id="MCI0126741.1"/>
    </source>
</evidence>
<keyword evidence="3" id="KW-1185">Reference proteome</keyword>
<dbReference type="RefSeq" id="WP_281735516.1">
    <property type="nucleotide sequence ID" value="NZ_JAKETQ010000001.1"/>
</dbReference>
<dbReference type="AlphaFoldDB" id="A0AA41QNI2"/>
<reference evidence="2" key="1">
    <citation type="submission" date="2022-03" db="EMBL/GenBank/DDBJ databases">
        <title>The complete genome sequence of a Methyloterrigena soli.</title>
        <authorList>
            <person name="Zi Z."/>
        </authorList>
    </citation>
    <scope>NUCLEOTIDE SEQUENCE</scope>
    <source>
        <strain evidence="2">M48</strain>
    </source>
</reference>
<feature type="compositionally biased region" description="Polar residues" evidence="1">
    <location>
        <begin position="86"/>
        <end position="101"/>
    </location>
</feature>
<evidence type="ECO:0000313" key="3">
    <source>
        <dbReference type="Proteomes" id="UP001156140"/>
    </source>
</evidence>
<organism evidence="2 3">
    <name type="scientific">Paradevosia shaoguanensis</name>
    <dbReference type="NCBI Taxonomy" id="1335043"/>
    <lineage>
        <taxon>Bacteria</taxon>
        <taxon>Pseudomonadati</taxon>
        <taxon>Pseudomonadota</taxon>
        <taxon>Alphaproteobacteria</taxon>
        <taxon>Hyphomicrobiales</taxon>
        <taxon>Devosiaceae</taxon>
        <taxon>Paradevosia</taxon>
    </lineage>
</organism>
<dbReference type="EMBL" id="JALAZD010000001">
    <property type="protein sequence ID" value="MCI0126741.1"/>
    <property type="molecule type" value="Genomic_DNA"/>
</dbReference>
<sequence>MASSRDCGPSLDTIPPERSTLTYPPTPQPDYNPDTTLTATRQEQKPASNIPQKLANFRSKPAKDAQTNPEIESKFNDLRAPRKTKLNNINMLTSKPNAKLQ</sequence>
<comment type="caution">
    <text evidence="2">The sequence shown here is derived from an EMBL/GenBank/DDBJ whole genome shotgun (WGS) entry which is preliminary data.</text>
</comment>
<feature type="compositionally biased region" description="Basic and acidic residues" evidence="1">
    <location>
        <begin position="71"/>
        <end position="80"/>
    </location>
</feature>
<feature type="region of interest" description="Disordered" evidence="1">
    <location>
        <begin position="1"/>
        <end position="101"/>
    </location>
</feature>